<evidence type="ECO:0000256" key="8">
    <source>
        <dbReference type="ARBA" id="ARBA00023303"/>
    </source>
</evidence>
<gene>
    <name evidence="11" type="primary">fluC</name>
    <name evidence="11" type="synonym">crcB</name>
    <name evidence="12" type="ORF">CRI93_12730</name>
</gene>
<feature type="transmembrane region" description="Helical" evidence="11">
    <location>
        <begin position="117"/>
        <end position="141"/>
    </location>
</feature>
<evidence type="ECO:0000313" key="13">
    <source>
        <dbReference type="Proteomes" id="UP000221024"/>
    </source>
</evidence>
<dbReference type="Pfam" id="PF02537">
    <property type="entry name" value="CRCB"/>
    <property type="match status" value="1"/>
</dbReference>
<keyword evidence="8 11" id="KW-0407">Ion channel</keyword>
<name>A0A2H3P4T0_9BACT</name>
<keyword evidence="2 11" id="KW-1003">Cell membrane</keyword>
<dbReference type="GO" id="GO:0046872">
    <property type="term" value="F:metal ion binding"/>
    <property type="evidence" value="ECO:0007669"/>
    <property type="project" value="UniProtKB-KW"/>
</dbReference>
<evidence type="ECO:0000256" key="2">
    <source>
        <dbReference type="ARBA" id="ARBA00022475"/>
    </source>
</evidence>
<evidence type="ECO:0000256" key="5">
    <source>
        <dbReference type="ARBA" id="ARBA00022989"/>
    </source>
</evidence>
<keyword evidence="11" id="KW-0915">Sodium</keyword>
<comment type="caution">
    <text evidence="12">The sequence shown here is derived from an EMBL/GenBank/DDBJ whole genome shotgun (WGS) entry which is preliminary data.</text>
</comment>
<keyword evidence="3" id="KW-0997">Cell inner membrane</keyword>
<dbReference type="AlphaFoldDB" id="A0A2H3P4T0"/>
<accession>A0A2H3P4T0</accession>
<sequence length="150" mass="15579">MLSASIYVVLSPTRRRWLRLHATIASAVAVGGAVGGLLRHGLVLAFPYTPGQVPYVILTINVVGAFVLGAGGRWLVHTYPEHRLVRYALTTGLMGAFTTFSTYALDAVHLADAGAQAAALGYVAASLLVGLLAAGLGLATAERLLNAHTS</sequence>
<dbReference type="GO" id="GO:0140114">
    <property type="term" value="P:cellular detoxification of fluoride"/>
    <property type="evidence" value="ECO:0007669"/>
    <property type="project" value="UniProtKB-UniRule"/>
</dbReference>
<feature type="transmembrane region" description="Helical" evidence="11">
    <location>
        <begin position="20"/>
        <end position="41"/>
    </location>
</feature>
<keyword evidence="11" id="KW-0813">Transport</keyword>
<comment type="activity regulation">
    <text evidence="11">Na(+) is not transported, but it plays an essential structural role and its presence is essential for fluoride channel function.</text>
</comment>
<proteinExistence type="inferred from homology"/>
<feature type="binding site" evidence="11">
    <location>
        <position position="95"/>
    </location>
    <ligand>
        <name>Na(+)</name>
        <dbReference type="ChEBI" id="CHEBI:29101"/>
        <note>structural</note>
    </ligand>
</feature>
<dbReference type="PANTHER" id="PTHR28259">
    <property type="entry name" value="FLUORIDE EXPORT PROTEIN 1-RELATED"/>
    <property type="match status" value="1"/>
</dbReference>
<evidence type="ECO:0000256" key="3">
    <source>
        <dbReference type="ARBA" id="ARBA00022519"/>
    </source>
</evidence>
<dbReference type="OrthoDB" id="9815830at2"/>
<dbReference type="EMBL" id="PDEP01000013">
    <property type="protein sequence ID" value="PEN05554.1"/>
    <property type="molecule type" value="Genomic_DNA"/>
</dbReference>
<organism evidence="12 13">
    <name type="scientific">Longimonas halophila</name>
    <dbReference type="NCBI Taxonomy" id="1469170"/>
    <lineage>
        <taxon>Bacteria</taxon>
        <taxon>Pseudomonadati</taxon>
        <taxon>Rhodothermota</taxon>
        <taxon>Rhodothermia</taxon>
        <taxon>Rhodothermales</taxon>
        <taxon>Salisaetaceae</taxon>
        <taxon>Longimonas</taxon>
    </lineage>
</organism>
<keyword evidence="4 11" id="KW-0812">Transmembrane</keyword>
<reference evidence="12 13" key="1">
    <citation type="submission" date="2017-10" db="EMBL/GenBank/DDBJ databases">
        <title>Draft genome of Longimonas halophila.</title>
        <authorList>
            <person name="Goh K.M."/>
            <person name="Shamsir M.S."/>
            <person name="Lim S.W."/>
        </authorList>
    </citation>
    <scope>NUCLEOTIDE SEQUENCE [LARGE SCALE GENOMIC DNA]</scope>
    <source>
        <strain evidence="12 13">KCTC 42399</strain>
    </source>
</reference>
<feature type="transmembrane region" description="Helical" evidence="11">
    <location>
        <begin position="84"/>
        <end position="105"/>
    </location>
</feature>
<evidence type="ECO:0000256" key="10">
    <source>
        <dbReference type="ARBA" id="ARBA00035585"/>
    </source>
</evidence>
<keyword evidence="6 11" id="KW-0406">Ion transport</keyword>
<evidence type="ECO:0000313" key="12">
    <source>
        <dbReference type="EMBL" id="PEN05554.1"/>
    </source>
</evidence>
<dbReference type="Proteomes" id="UP000221024">
    <property type="component" value="Unassembled WGS sequence"/>
</dbReference>
<evidence type="ECO:0000256" key="9">
    <source>
        <dbReference type="ARBA" id="ARBA00035120"/>
    </source>
</evidence>
<dbReference type="HAMAP" id="MF_00454">
    <property type="entry name" value="FluC"/>
    <property type="match status" value="1"/>
</dbReference>
<dbReference type="GO" id="GO:0062054">
    <property type="term" value="F:fluoride channel activity"/>
    <property type="evidence" value="ECO:0007669"/>
    <property type="project" value="UniProtKB-UniRule"/>
</dbReference>
<keyword evidence="7 11" id="KW-0472">Membrane</keyword>
<keyword evidence="11" id="KW-0479">Metal-binding</keyword>
<dbReference type="InterPro" id="IPR003691">
    <property type="entry name" value="FluC"/>
</dbReference>
<evidence type="ECO:0000256" key="6">
    <source>
        <dbReference type="ARBA" id="ARBA00023065"/>
    </source>
</evidence>
<feature type="transmembrane region" description="Helical" evidence="11">
    <location>
        <begin position="53"/>
        <end position="72"/>
    </location>
</feature>
<comment type="catalytic activity">
    <reaction evidence="10">
        <text>fluoride(in) = fluoride(out)</text>
        <dbReference type="Rhea" id="RHEA:76159"/>
        <dbReference type="ChEBI" id="CHEBI:17051"/>
    </reaction>
    <physiologicalReaction direction="left-to-right" evidence="10">
        <dbReference type="Rhea" id="RHEA:76160"/>
    </physiologicalReaction>
</comment>
<feature type="binding site" evidence="11">
    <location>
        <position position="98"/>
    </location>
    <ligand>
        <name>Na(+)</name>
        <dbReference type="ChEBI" id="CHEBI:29101"/>
        <note>structural</note>
    </ligand>
</feature>
<dbReference type="GO" id="GO:0005886">
    <property type="term" value="C:plasma membrane"/>
    <property type="evidence" value="ECO:0007669"/>
    <property type="project" value="UniProtKB-SubCell"/>
</dbReference>
<evidence type="ECO:0000256" key="7">
    <source>
        <dbReference type="ARBA" id="ARBA00023136"/>
    </source>
</evidence>
<dbReference type="PANTHER" id="PTHR28259:SF1">
    <property type="entry name" value="FLUORIDE EXPORT PROTEIN 1-RELATED"/>
    <property type="match status" value="1"/>
</dbReference>
<comment type="function">
    <text evidence="11">Fluoride-specific ion channel. Important for reducing fluoride concentration in the cell, thus reducing its toxicity.</text>
</comment>
<evidence type="ECO:0000256" key="4">
    <source>
        <dbReference type="ARBA" id="ARBA00022692"/>
    </source>
</evidence>
<keyword evidence="5 11" id="KW-1133">Transmembrane helix</keyword>
<comment type="similarity">
    <text evidence="9 11">Belongs to the fluoride channel Fluc/FEX (TC 1.A.43) family.</text>
</comment>
<evidence type="ECO:0000256" key="11">
    <source>
        <dbReference type="HAMAP-Rule" id="MF_00454"/>
    </source>
</evidence>
<evidence type="ECO:0000256" key="1">
    <source>
        <dbReference type="ARBA" id="ARBA00004651"/>
    </source>
</evidence>
<comment type="subcellular location">
    <subcellularLocation>
        <location evidence="1 11">Cell membrane</location>
        <topology evidence="1 11">Multi-pass membrane protein</topology>
    </subcellularLocation>
</comment>
<protein>
    <recommendedName>
        <fullName evidence="11">Fluoride-specific ion channel FluC</fullName>
    </recommendedName>
</protein>
<keyword evidence="13" id="KW-1185">Reference proteome</keyword>